<dbReference type="PROSITE" id="PS51257">
    <property type="entry name" value="PROKAR_LIPOPROTEIN"/>
    <property type="match status" value="1"/>
</dbReference>
<reference evidence="21 22" key="1">
    <citation type="journal article" date="2013" name="BMC Genomics">
        <title>The genome and transcriptome of the pine saprophyte Ophiostoma piceae, and a comparison with the bark beetle-associated pine pathogen Grosmannia clavigera.</title>
        <authorList>
            <person name="Haridas S."/>
            <person name="Wang Y."/>
            <person name="Lim L."/>
            <person name="Massoumi Alamouti S."/>
            <person name="Jackman S."/>
            <person name="Docking R."/>
            <person name="Robertson G."/>
            <person name="Birol I."/>
            <person name="Bohlmann J."/>
            <person name="Breuil C."/>
        </authorList>
    </citation>
    <scope>NUCLEOTIDE SEQUENCE [LARGE SCALE GENOMIC DNA]</scope>
    <source>
        <strain evidence="21 22">UAMH 11346</strain>
    </source>
</reference>
<dbReference type="Proteomes" id="UP000016923">
    <property type="component" value="Unassembled WGS sequence"/>
</dbReference>
<evidence type="ECO:0000256" key="11">
    <source>
        <dbReference type="ARBA" id="ARBA00023277"/>
    </source>
</evidence>
<dbReference type="PRINTS" id="PR00133">
    <property type="entry name" value="GLHYDRLASE3"/>
</dbReference>
<keyword evidence="13" id="KW-0624">Polysaccharide degradation</keyword>
<keyword evidence="22" id="KW-1185">Reference proteome</keyword>
<evidence type="ECO:0000256" key="1">
    <source>
        <dbReference type="ARBA" id="ARBA00000448"/>
    </source>
</evidence>
<sequence>MKSSSLLASLGLVFGASCSPHKSTRDTPPSEVPYYGRSPPVYPAPPGNGTSDARWVAAYNKAAAIVAQLTLDEKVNLTFGHPFATTQGAGTALWPRSCAGNSIPIERLGLPSFCFADAPDGVRGAPDGSVNLVSGFPAGMHVASTFDADLLLKYGEALGREYLRVGVTVALGPVAGPLGRIARGGRNWEALGNDPYLAGIGMGAVTRGIQSQGVVATPKHFLFNEQEFRRRESAKQTTSDIVGEAISSNVDDRTLHELYAFPFMNALAAGAGAVMCSYQRSNHSYGCQNSKLLNGIIKTEFGFEGVVLSDWDAQHSGVASALAGLDIVMPNSKGYWADGLLNEAVNNGSVPLARLDDMITRLLAAKAYVVDGVSKDKGEIKQLGSDLNDFSVFSTQNDAAVSREHAKLIREIGAAGTVLVKNVNNTLPLRNPRYLAVYGYDAVVKGNPWDDPARFGGGYDVNAGWNILNGTLITGGGSGGATPPYVVSPFQALQEKVTGEGGGVLRWDFKSDNPPAAIRYNTYADACLVFINGYASESFDRPSLTDAFSDRLVNNIAATCNNTIVVVHSAGIRVVDDWFDHPNVTAVVYGGLPGQESGHSLVDVLYGDVNPSGRLTFTVAHKEEDYGNLLNSSYSHDYFPDANFEEGLFVDYRAFDRNGIEPRFEFGFGLSYTTFGYDKLKVELKAKNTTEFPNPAVQIVQGGHPELWDTVAVVHSEVTNTGTVAGAEVAQLYIGVPAEDDPDTPVRVLRGFSKKFLKPKQKATAEFVLTRRDLSVWDVEAQQWRLRRGTYKLYVGASSRDLRLTGSLVI</sequence>
<keyword evidence="12" id="KW-0326">Glycosidase</keyword>
<dbReference type="InterPro" id="IPR050288">
    <property type="entry name" value="Cellulose_deg_GH3"/>
</dbReference>
<dbReference type="SUPFAM" id="SSF52279">
    <property type="entry name" value="Beta-D-glucan exohydrolase, C-terminal domain"/>
    <property type="match status" value="1"/>
</dbReference>
<protein>
    <recommendedName>
        <fullName evidence="14">Beta-glucosidase cel3A</fullName>
        <ecNumber evidence="5">3.2.1.21</ecNumber>
    </recommendedName>
    <alternativeName>
        <fullName evidence="15">Beta-D-glucoside glucohydrolase cel3A</fullName>
    </alternativeName>
    <alternativeName>
        <fullName evidence="17">Cellobiase cel3A</fullName>
    </alternativeName>
    <alternativeName>
        <fullName evidence="16">Gentiobiase cel3A</fullName>
    </alternativeName>
</protein>
<keyword evidence="6" id="KW-0964">Secreted</keyword>
<dbReference type="Gene3D" id="3.40.50.1700">
    <property type="entry name" value="Glycoside hydrolase family 3 C-terminal domain"/>
    <property type="match status" value="1"/>
</dbReference>
<feature type="region of interest" description="Disordered" evidence="18">
    <location>
        <begin position="19"/>
        <end position="47"/>
    </location>
</feature>
<evidence type="ECO:0000313" key="22">
    <source>
        <dbReference type="Proteomes" id="UP000016923"/>
    </source>
</evidence>
<dbReference type="eggNOG" id="ENOG502QR4D">
    <property type="taxonomic scope" value="Eukaryota"/>
</dbReference>
<dbReference type="FunFam" id="3.20.20.300:FF:000002">
    <property type="entry name" value="Probable beta-glucosidase"/>
    <property type="match status" value="1"/>
</dbReference>
<evidence type="ECO:0000259" key="20">
    <source>
        <dbReference type="SMART" id="SM01217"/>
    </source>
</evidence>
<dbReference type="InterPro" id="IPR001764">
    <property type="entry name" value="Glyco_hydro_3_N"/>
</dbReference>
<dbReference type="GO" id="GO:0005576">
    <property type="term" value="C:extracellular region"/>
    <property type="evidence" value="ECO:0007669"/>
    <property type="project" value="UniProtKB-SubCell"/>
</dbReference>
<evidence type="ECO:0000256" key="8">
    <source>
        <dbReference type="ARBA" id="ARBA00022801"/>
    </source>
</evidence>
<dbReference type="InterPro" id="IPR036962">
    <property type="entry name" value="Glyco_hydro_3_N_sf"/>
</dbReference>
<dbReference type="OMA" id="PIVQGGH"/>
<name>S3C518_OPHP1</name>
<gene>
    <name evidence="21" type="ORF">F503_04186</name>
</gene>
<dbReference type="InterPro" id="IPR017853">
    <property type="entry name" value="GH"/>
</dbReference>
<evidence type="ECO:0000256" key="18">
    <source>
        <dbReference type="SAM" id="MobiDB-lite"/>
    </source>
</evidence>
<comment type="subcellular location">
    <subcellularLocation>
        <location evidence="2">Secreted</location>
    </subcellularLocation>
</comment>
<feature type="domain" description="Fibronectin type III-like" evidence="20">
    <location>
        <begin position="728"/>
        <end position="799"/>
    </location>
</feature>
<keyword evidence="8 21" id="KW-0378">Hydrolase</keyword>
<evidence type="ECO:0000256" key="17">
    <source>
        <dbReference type="ARBA" id="ARBA00083611"/>
    </source>
</evidence>
<dbReference type="SUPFAM" id="SSF51445">
    <property type="entry name" value="(Trans)glycosidases"/>
    <property type="match status" value="1"/>
</dbReference>
<dbReference type="SMART" id="SM01217">
    <property type="entry name" value="Fn3_like"/>
    <property type="match status" value="1"/>
</dbReference>
<dbReference type="PANTHER" id="PTHR42715:SF5">
    <property type="entry name" value="BETA-GLUCOSIDASE M-RELATED"/>
    <property type="match status" value="1"/>
</dbReference>
<evidence type="ECO:0000256" key="3">
    <source>
        <dbReference type="ARBA" id="ARBA00004987"/>
    </source>
</evidence>
<dbReference type="Gene3D" id="3.20.20.300">
    <property type="entry name" value="Glycoside hydrolase, family 3, N-terminal domain"/>
    <property type="match status" value="1"/>
</dbReference>
<dbReference type="InterPro" id="IPR013783">
    <property type="entry name" value="Ig-like_fold"/>
</dbReference>
<dbReference type="Gene3D" id="2.60.40.10">
    <property type="entry name" value="Immunoglobulins"/>
    <property type="match status" value="1"/>
</dbReference>
<evidence type="ECO:0000256" key="6">
    <source>
        <dbReference type="ARBA" id="ARBA00022525"/>
    </source>
</evidence>
<dbReference type="HOGENOM" id="CLU_004542_2_1_1"/>
<dbReference type="InterPro" id="IPR002772">
    <property type="entry name" value="Glyco_hydro_3_C"/>
</dbReference>
<evidence type="ECO:0000256" key="16">
    <source>
        <dbReference type="ARBA" id="ARBA00083231"/>
    </source>
</evidence>
<evidence type="ECO:0000256" key="10">
    <source>
        <dbReference type="ARBA" id="ARBA00023180"/>
    </source>
</evidence>
<dbReference type="FunFam" id="2.60.40.10:FF:000757">
    <property type="entry name" value="Beta-glucosidase G"/>
    <property type="match status" value="1"/>
</dbReference>
<dbReference type="OrthoDB" id="416222at2759"/>
<keyword evidence="9" id="KW-0136">Cellulose degradation</keyword>
<comment type="pathway">
    <text evidence="3">Glycan metabolism; cellulose degradation.</text>
</comment>
<evidence type="ECO:0000256" key="12">
    <source>
        <dbReference type="ARBA" id="ARBA00023295"/>
    </source>
</evidence>
<feature type="chain" id="PRO_5004518397" description="Beta-glucosidase cel3A" evidence="19">
    <location>
        <begin position="19"/>
        <end position="810"/>
    </location>
</feature>
<evidence type="ECO:0000256" key="14">
    <source>
        <dbReference type="ARBA" id="ARBA00070030"/>
    </source>
</evidence>
<proteinExistence type="inferred from homology"/>
<evidence type="ECO:0000256" key="13">
    <source>
        <dbReference type="ARBA" id="ARBA00023326"/>
    </source>
</evidence>
<evidence type="ECO:0000256" key="4">
    <source>
        <dbReference type="ARBA" id="ARBA00005336"/>
    </source>
</evidence>
<accession>S3C518</accession>
<dbReference type="Pfam" id="PF01915">
    <property type="entry name" value="Glyco_hydro_3_C"/>
    <property type="match status" value="1"/>
</dbReference>
<keyword evidence="7 19" id="KW-0732">Signal</keyword>
<dbReference type="VEuPathDB" id="FungiDB:F503_04186"/>
<dbReference type="GO" id="GO:0030245">
    <property type="term" value="P:cellulose catabolic process"/>
    <property type="evidence" value="ECO:0007669"/>
    <property type="project" value="UniProtKB-KW"/>
</dbReference>
<dbReference type="InterPro" id="IPR026891">
    <property type="entry name" value="Fn3-like"/>
</dbReference>
<evidence type="ECO:0000256" key="15">
    <source>
        <dbReference type="ARBA" id="ARBA00078013"/>
    </source>
</evidence>
<evidence type="ECO:0000313" key="21">
    <source>
        <dbReference type="EMBL" id="EPE08599.1"/>
    </source>
</evidence>
<evidence type="ECO:0000256" key="2">
    <source>
        <dbReference type="ARBA" id="ARBA00004613"/>
    </source>
</evidence>
<dbReference type="STRING" id="1262450.S3C518"/>
<keyword evidence="11" id="KW-0119">Carbohydrate metabolism</keyword>
<evidence type="ECO:0000256" key="9">
    <source>
        <dbReference type="ARBA" id="ARBA00023001"/>
    </source>
</evidence>
<dbReference type="InterPro" id="IPR036881">
    <property type="entry name" value="Glyco_hydro_3_C_sf"/>
</dbReference>
<dbReference type="Pfam" id="PF14310">
    <property type="entry name" value="Fn3-like"/>
    <property type="match status" value="1"/>
</dbReference>
<dbReference type="Pfam" id="PF00933">
    <property type="entry name" value="Glyco_hydro_3"/>
    <property type="match status" value="1"/>
</dbReference>
<evidence type="ECO:0000256" key="7">
    <source>
        <dbReference type="ARBA" id="ARBA00022729"/>
    </source>
</evidence>
<dbReference type="PANTHER" id="PTHR42715">
    <property type="entry name" value="BETA-GLUCOSIDASE"/>
    <property type="match status" value="1"/>
</dbReference>
<dbReference type="EC" id="3.2.1.21" evidence="5"/>
<keyword evidence="10" id="KW-0325">Glycoprotein</keyword>
<dbReference type="EMBL" id="KE148148">
    <property type="protein sequence ID" value="EPE08599.1"/>
    <property type="molecule type" value="Genomic_DNA"/>
</dbReference>
<comment type="similarity">
    <text evidence="4">Belongs to the glycosyl hydrolase 3 family.</text>
</comment>
<dbReference type="GO" id="GO:0008422">
    <property type="term" value="F:beta-glucosidase activity"/>
    <property type="evidence" value="ECO:0007669"/>
    <property type="project" value="UniProtKB-EC"/>
</dbReference>
<feature type="signal peptide" evidence="19">
    <location>
        <begin position="1"/>
        <end position="18"/>
    </location>
</feature>
<evidence type="ECO:0000256" key="19">
    <source>
        <dbReference type="SAM" id="SignalP"/>
    </source>
</evidence>
<organism evidence="21 22">
    <name type="scientific">Ophiostoma piceae (strain UAMH 11346)</name>
    <name type="common">Sap stain fungus</name>
    <dbReference type="NCBI Taxonomy" id="1262450"/>
    <lineage>
        <taxon>Eukaryota</taxon>
        <taxon>Fungi</taxon>
        <taxon>Dikarya</taxon>
        <taxon>Ascomycota</taxon>
        <taxon>Pezizomycotina</taxon>
        <taxon>Sordariomycetes</taxon>
        <taxon>Sordariomycetidae</taxon>
        <taxon>Ophiostomatales</taxon>
        <taxon>Ophiostomataceae</taxon>
        <taxon>Ophiostoma</taxon>
    </lineage>
</organism>
<evidence type="ECO:0000256" key="5">
    <source>
        <dbReference type="ARBA" id="ARBA00012744"/>
    </source>
</evidence>
<dbReference type="AlphaFoldDB" id="S3C518"/>
<comment type="catalytic activity">
    <reaction evidence="1">
        <text>Hydrolysis of terminal, non-reducing beta-D-glucosyl residues with release of beta-D-glucose.</text>
        <dbReference type="EC" id="3.2.1.21"/>
    </reaction>
</comment>